<dbReference type="STRING" id="1142394.PSMK_01700"/>
<protein>
    <recommendedName>
        <fullName evidence="9">Holliday junction branch migration complex subunit RuvB</fullName>
        <ecNumber evidence="9">3.6.4.-</ecNumber>
    </recommendedName>
</protein>
<dbReference type="Gene3D" id="3.40.50.300">
    <property type="entry name" value="P-loop containing nucleotide triphosphate hydrolases"/>
    <property type="match status" value="1"/>
</dbReference>
<comment type="subunit">
    <text evidence="9">Homohexamer. Forms an RuvA(8)-RuvB(12)-Holliday junction (HJ) complex. HJ DNA is sandwiched between 2 RuvA tetramers; dsDNA enters through RuvA and exits via RuvB. An RuvB hexamer assembles on each DNA strand where it exits the tetramer. Each RuvB hexamer is contacted by two RuvA subunits (via domain III) on 2 adjacent RuvB subunits; this complex drives branch migration. In the full resolvosome a probable DNA-RuvA(4)-RuvB(12)-RuvC(2) complex forms which resolves the HJ.</text>
</comment>
<feature type="binding site" evidence="9">
    <location>
        <position position="72"/>
    </location>
    <ligand>
        <name>Mg(2+)</name>
        <dbReference type="ChEBI" id="CHEBI:18420"/>
    </ligand>
</feature>
<feature type="binding site" evidence="9">
    <location>
        <position position="324"/>
    </location>
    <ligand>
        <name>DNA</name>
        <dbReference type="ChEBI" id="CHEBI:16991"/>
    </ligand>
</feature>
<dbReference type="InterPro" id="IPR036390">
    <property type="entry name" value="WH_DNA-bd_sf"/>
</dbReference>
<dbReference type="InterPro" id="IPR004605">
    <property type="entry name" value="DNA_helicase_Holl-junc_RuvB"/>
</dbReference>
<dbReference type="InterPro" id="IPR003593">
    <property type="entry name" value="AAA+_ATPase"/>
</dbReference>
<reference evidence="11 12" key="1">
    <citation type="submission" date="2012-02" db="EMBL/GenBank/DDBJ databases">
        <title>Complete genome sequence of Phycisphaera mikurensis NBRC 102666.</title>
        <authorList>
            <person name="Ankai A."/>
            <person name="Hosoyama A."/>
            <person name="Terui Y."/>
            <person name="Sekine M."/>
            <person name="Fukai R."/>
            <person name="Kato Y."/>
            <person name="Nakamura S."/>
            <person name="Yamada-Narita S."/>
            <person name="Kawakoshi A."/>
            <person name="Fukunaga Y."/>
            <person name="Yamazaki S."/>
            <person name="Fujita N."/>
        </authorList>
    </citation>
    <scope>NUCLEOTIDE SEQUENCE [LARGE SCALE GENOMIC DNA]</scope>
    <source>
        <strain evidence="12">NBRC 102666 / KCTC 22515 / FYK2301M01</strain>
    </source>
</reference>
<dbReference type="SUPFAM" id="SSF46785">
    <property type="entry name" value="Winged helix' DNA-binding domain"/>
    <property type="match status" value="1"/>
</dbReference>
<dbReference type="GO" id="GO:0005737">
    <property type="term" value="C:cytoplasm"/>
    <property type="evidence" value="ECO:0007669"/>
    <property type="project" value="UniProtKB-SubCell"/>
</dbReference>
<feature type="binding site" evidence="9">
    <location>
        <position position="68"/>
    </location>
    <ligand>
        <name>ATP</name>
        <dbReference type="ChEBI" id="CHEBI:30616"/>
    </ligand>
</feature>
<feature type="binding site" evidence="9">
    <location>
        <begin position="134"/>
        <end position="136"/>
    </location>
    <ligand>
        <name>ATP</name>
        <dbReference type="ChEBI" id="CHEBI:30616"/>
    </ligand>
</feature>
<feature type="binding site" evidence="9">
    <location>
        <position position="321"/>
    </location>
    <ligand>
        <name>DNA</name>
        <dbReference type="ChEBI" id="CHEBI:16991"/>
    </ligand>
</feature>
<feature type="domain" description="AAA+ ATPase" evidence="10">
    <location>
        <begin position="57"/>
        <end position="191"/>
    </location>
</feature>
<dbReference type="InterPro" id="IPR027417">
    <property type="entry name" value="P-loop_NTPase"/>
</dbReference>
<evidence type="ECO:0000256" key="4">
    <source>
        <dbReference type="ARBA" id="ARBA00022801"/>
    </source>
</evidence>
<dbReference type="EMBL" id="AP012338">
    <property type="protein sequence ID" value="BAM02329.1"/>
    <property type="molecule type" value="Genomic_DNA"/>
</dbReference>
<accession>I0IAP1</accession>
<dbReference type="HAMAP" id="MF_00016">
    <property type="entry name" value="DNA_HJ_migration_RuvB"/>
    <property type="match status" value="1"/>
</dbReference>
<dbReference type="GO" id="GO:0006281">
    <property type="term" value="P:DNA repair"/>
    <property type="evidence" value="ECO:0007669"/>
    <property type="project" value="UniProtKB-UniRule"/>
</dbReference>
<evidence type="ECO:0000259" key="10">
    <source>
        <dbReference type="SMART" id="SM00382"/>
    </source>
</evidence>
<feature type="binding site" evidence="9">
    <location>
        <position position="187"/>
    </location>
    <ligand>
        <name>ATP</name>
        <dbReference type="ChEBI" id="CHEBI:30616"/>
    </ligand>
</feature>
<dbReference type="InterPro" id="IPR036388">
    <property type="entry name" value="WH-like_DNA-bd_sf"/>
</dbReference>
<keyword evidence="8 9" id="KW-0234">DNA repair</keyword>
<evidence type="ECO:0000256" key="5">
    <source>
        <dbReference type="ARBA" id="ARBA00022840"/>
    </source>
</evidence>
<feature type="binding site" evidence="9">
    <location>
        <position position="319"/>
    </location>
    <ligand>
        <name>DNA</name>
        <dbReference type="ChEBI" id="CHEBI:16991"/>
    </ligand>
</feature>
<dbReference type="SUPFAM" id="SSF52540">
    <property type="entry name" value="P-loop containing nucleoside triphosphate hydrolases"/>
    <property type="match status" value="1"/>
</dbReference>
<keyword evidence="12" id="KW-1185">Reference proteome</keyword>
<dbReference type="PATRIC" id="fig|1142394.8.peg.172"/>
<dbReference type="GO" id="GO:0016887">
    <property type="term" value="F:ATP hydrolysis activity"/>
    <property type="evidence" value="ECO:0007669"/>
    <property type="project" value="RHEA"/>
</dbReference>
<dbReference type="PANTHER" id="PTHR42848">
    <property type="match status" value="1"/>
</dbReference>
<comment type="subcellular location">
    <subcellularLocation>
        <location evidence="9">Cytoplasm</location>
    </subcellularLocation>
</comment>
<evidence type="ECO:0000256" key="3">
    <source>
        <dbReference type="ARBA" id="ARBA00022763"/>
    </source>
</evidence>
<keyword evidence="2 9" id="KW-0547">Nucleotide-binding</keyword>
<keyword evidence="5 9" id="KW-0067">ATP-binding</keyword>
<feature type="binding site" evidence="9">
    <location>
        <position position="26"/>
    </location>
    <ligand>
        <name>ATP</name>
        <dbReference type="ChEBI" id="CHEBI:30616"/>
    </ligand>
</feature>
<comment type="caution">
    <text evidence="9">Lacks conserved residue(s) required for the propagation of feature annotation.</text>
</comment>
<dbReference type="PANTHER" id="PTHR42848:SF1">
    <property type="entry name" value="HOLLIDAY JUNCTION BRANCH MIGRATION COMPLEX SUBUNIT RUVB"/>
    <property type="match status" value="1"/>
</dbReference>
<dbReference type="eggNOG" id="COG2255">
    <property type="taxonomic scope" value="Bacteria"/>
</dbReference>
<keyword evidence="4 9" id="KW-0378">Hydrolase</keyword>
<comment type="similarity">
    <text evidence="9">Belongs to the RuvB family.</text>
</comment>
<keyword evidence="7 9" id="KW-0233">DNA recombination</keyword>
<dbReference type="GO" id="GO:0000400">
    <property type="term" value="F:four-way junction DNA binding"/>
    <property type="evidence" value="ECO:0007669"/>
    <property type="project" value="UniProtKB-UniRule"/>
</dbReference>
<comment type="domain">
    <text evidence="9">Has 3 domains, the large (RuvB-L) and small ATPase (RuvB-S) domains and the C-terminal head (RuvB-H) domain. The head domain binds DNA, while the ATPase domains jointly bind ATP, ADP or are empty depending on the state of the subunit in the translocation cycle. During a single DNA translocation step the structure of each domain remains the same, but their relative positions change.</text>
</comment>
<feature type="binding site" evidence="9">
    <location>
        <position position="73"/>
    </location>
    <ligand>
        <name>ATP</name>
        <dbReference type="ChEBI" id="CHEBI:30616"/>
    </ligand>
</feature>
<dbReference type="Pfam" id="PF05491">
    <property type="entry name" value="WHD_RuvB"/>
    <property type="match status" value="1"/>
</dbReference>
<dbReference type="AlphaFoldDB" id="I0IAP1"/>
<name>I0IAP1_PHYMF</name>
<dbReference type="Pfam" id="PF17864">
    <property type="entry name" value="AAA_lid_4"/>
    <property type="match status" value="1"/>
</dbReference>
<dbReference type="InterPro" id="IPR008823">
    <property type="entry name" value="RuvB_wg_C"/>
</dbReference>
<evidence type="ECO:0000256" key="1">
    <source>
        <dbReference type="ARBA" id="ARBA00022490"/>
    </source>
</evidence>
<dbReference type="NCBIfam" id="TIGR00635">
    <property type="entry name" value="ruvB"/>
    <property type="match status" value="1"/>
</dbReference>
<dbReference type="CDD" id="cd00009">
    <property type="entry name" value="AAA"/>
    <property type="match status" value="1"/>
</dbReference>
<dbReference type="Proteomes" id="UP000007881">
    <property type="component" value="Chromosome"/>
</dbReference>
<keyword evidence="1 9" id="KW-0963">Cytoplasm</keyword>
<dbReference type="HOGENOM" id="CLU_055599_1_0_0"/>
<dbReference type="GO" id="GO:0009378">
    <property type="term" value="F:four-way junction helicase activity"/>
    <property type="evidence" value="ECO:0007669"/>
    <property type="project" value="InterPro"/>
</dbReference>
<evidence type="ECO:0000256" key="2">
    <source>
        <dbReference type="ARBA" id="ARBA00022741"/>
    </source>
</evidence>
<evidence type="ECO:0000313" key="11">
    <source>
        <dbReference type="EMBL" id="BAM02329.1"/>
    </source>
</evidence>
<evidence type="ECO:0000256" key="8">
    <source>
        <dbReference type="ARBA" id="ARBA00023204"/>
    </source>
</evidence>
<dbReference type="KEGG" id="phm:PSMK_01700"/>
<evidence type="ECO:0000256" key="6">
    <source>
        <dbReference type="ARBA" id="ARBA00023125"/>
    </source>
</evidence>
<dbReference type="InterPro" id="IPR041445">
    <property type="entry name" value="AAA_lid_4"/>
</dbReference>
<gene>
    <name evidence="9 11" type="primary">ruvB</name>
    <name evidence="11" type="ordered locus">PSMK_01700</name>
</gene>
<feature type="region of interest" description="Head domain (RuvB-H)" evidence="9">
    <location>
        <begin position="264"/>
        <end position="349"/>
    </location>
</feature>
<dbReference type="RefSeq" id="WP_014435549.1">
    <property type="nucleotide sequence ID" value="NC_017080.1"/>
</dbReference>
<dbReference type="GO" id="GO:0048476">
    <property type="term" value="C:Holliday junction resolvase complex"/>
    <property type="evidence" value="ECO:0007669"/>
    <property type="project" value="UniProtKB-UniRule"/>
</dbReference>
<dbReference type="Pfam" id="PF05496">
    <property type="entry name" value="RuvB_N"/>
    <property type="match status" value="1"/>
</dbReference>
<dbReference type="EC" id="3.6.4.-" evidence="9"/>
<dbReference type="SMART" id="SM00382">
    <property type="entry name" value="AAA"/>
    <property type="match status" value="1"/>
</dbReference>
<dbReference type="InterPro" id="IPR008824">
    <property type="entry name" value="RuvB-like_N"/>
</dbReference>
<sequence>MSGVAKERLIAAESAGPVEEAVNLSLRPDALEDYVGQATLKEKLSITLQAVRARNEPMEHVLLHGPPGLGKTTLAHIIAKEMGTHCAITSGPALTKGADLVGTLTKLQHGDVLFIDEIHRLPVAVEEFVYPAMEDFQIDFTVDSGMHAKTIALKLKPFTLIGATTRAGLLSGPMRSRFGIAHNLQFYTRGELLTILERSAGLLDLDMDAGGREAMGAIAGRCRGTPRIANRLLRRVRDYAQVKAAGRLDRAVVDEALKLEGIDALGLDDLDRAYLGVIAKVYHGGPVGLEAVAATLGEDAGTLESVVEPYLLQLGFLARTRKGRHLTKAGADHVGFEAGEAGEGLFAGG</sequence>
<dbReference type="GO" id="GO:0006310">
    <property type="term" value="P:DNA recombination"/>
    <property type="evidence" value="ECO:0007669"/>
    <property type="project" value="UniProtKB-UniRule"/>
</dbReference>
<dbReference type="Gene3D" id="1.10.10.10">
    <property type="entry name" value="Winged helix-like DNA-binding domain superfamily/Winged helix DNA-binding domain"/>
    <property type="match status" value="1"/>
</dbReference>
<dbReference type="NCBIfam" id="NF000868">
    <property type="entry name" value="PRK00080.1"/>
    <property type="match status" value="1"/>
</dbReference>
<dbReference type="Gene3D" id="1.10.8.60">
    <property type="match status" value="1"/>
</dbReference>
<evidence type="ECO:0000313" key="12">
    <source>
        <dbReference type="Proteomes" id="UP000007881"/>
    </source>
</evidence>
<feature type="binding site" evidence="9">
    <location>
        <position position="177"/>
    </location>
    <ligand>
        <name>ATP</name>
        <dbReference type="ChEBI" id="CHEBI:30616"/>
    </ligand>
</feature>
<keyword evidence="6 9" id="KW-0238">DNA-binding</keyword>
<feature type="binding site" evidence="9">
    <location>
        <position position="27"/>
    </location>
    <ligand>
        <name>ATP</name>
        <dbReference type="ChEBI" id="CHEBI:30616"/>
    </ligand>
</feature>
<proteinExistence type="inferred from homology"/>
<evidence type="ECO:0000256" key="9">
    <source>
        <dbReference type="HAMAP-Rule" id="MF_00016"/>
    </source>
</evidence>
<feature type="binding site" evidence="9">
    <location>
        <position position="227"/>
    </location>
    <ligand>
        <name>ATP</name>
        <dbReference type="ChEBI" id="CHEBI:30616"/>
    </ligand>
</feature>
<feature type="binding site" evidence="9">
    <location>
        <position position="72"/>
    </location>
    <ligand>
        <name>ATP</name>
        <dbReference type="ChEBI" id="CHEBI:30616"/>
    </ligand>
</feature>
<comment type="function">
    <text evidence="9">The RuvA-RuvB-RuvC complex processes Holliday junction (HJ) DNA during genetic recombination and DNA repair, while the RuvA-RuvB complex plays an important role in the rescue of blocked DNA replication forks via replication fork reversal (RFR). RuvA specifically binds to HJ cruciform DNA, conferring on it an open structure. The RuvB hexamer acts as an ATP-dependent pump, pulling dsDNA into and through the RuvAB complex. RuvB forms 2 homohexamers on either side of HJ DNA bound by 1 or 2 RuvA tetramers; 4 subunits per hexamer contact DNA at a time. Coordinated motions by a converter formed by DNA-disengaged RuvB subunits stimulates ATP hydrolysis and nucleotide exchange. Immobilization of the converter enables RuvB to convert the ATP-contained energy into a lever motion, pulling 2 nucleotides of DNA out of the RuvA tetramer per ATP hydrolyzed, thus driving DNA branch migration. The RuvB motors rotate together with the DNA substrate, which together with the progressing nucleotide cycle form the mechanistic basis for DNA recombination by continuous HJ branch migration. Branch migration allows RuvC to scan DNA until it finds its consensus sequence, where it cleaves and resolves cruciform DNA.</text>
</comment>
<evidence type="ECO:0000256" key="7">
    <source>
        <dbReference type="ARBA" id="ARBA00023172"/>
    </source>
</evidence>
<keyword evidence="11" id="KW-0347">Helicase</keyword>
<comment type="catalytic activity">
    <reaction evidence="9">
        <text>ATP + H2O = ADP + phosphate + H(+)</text>
        <dbReference type="Rhea" id="RHEA:13065"/>
        <dbReference type="ChEBI" id="CHEBI:15377"/>
        <dbReference type="ChEBI" id="CHEBI:15378"/>
        <dbReference type="ChEBI" id="CHEBI:30616"/>
        <dbReference type="ChEBI" id="CHEBI:43474"/>
        <dbReference type="ChEBI" id="CHEBI:456216"/>
    </reaction>
</comment>
<feature type="binding site" evidence="9">
    <location>
        <position position="71"/>
    </location>
    <ligand>
        <name>ATP</name>
        <dbReference type="ChEBI" id="CHEBI:30616"/>
    </ligand>
</feature>
<keyword evidence="3 9" id="KW-0227">DNA damage</keyword>
<dbReference type="GO" id="GO:0005524">
    <property type="term" value="F:ATP binding"/>
    <property type="evidence" value="ECO:0007669"/>
    <property type="project" value="UniProtKB-UniRule"/>
</dbReference>
<organism evidence="11 12">
    <name type="scientific">Phycisphaera mikurensis (strain NBRC 102666 / KCTC 22515 / FYK2301M01)</name>
    <dbReference type="NCBI Taxonomy" id="1142394"/>
    <lineage>
        <taxon>Bacteria</taxon>
        <taxon>Pseudomonadati</taxon>
        <taxon>Planctomycetota</taxon>
        <taxon>Phycisphaerae</taxon>
        <taxon>Phycisphaerales</taxon>
        <taxon>Phycisphaeraceae</taxon>
        <taxon>Phycisphaera</taxon>
    </lineage>
</organism>